<dbReference type="EMBL" id="JBHSDI010000008">
    <property type="protein sequence ID" value="MFC4258505.1"/>
    <property type="molecule type" value="Genomic_DNA"/>
</dbReference>
<dbReference type="Proteomes" id="UP001595798">
    <property type="component" value="Unassembled WGS sequence"/>
</dbReference>
<dbReference type="Pfam" id="PF13440">
    <property type="entry name" value="Polysacc_synt_3"/>
    <property type="match status" value="1"/>
</dbReference>
<evidence type="ECO:0000256" key="3">
    <source>
        <dbReference type="ARBA" id="ARBA00022475"/>
    </source>
</evidence>
<keyword evidence="4 7" id="KW-0812">Transmembrane</keyword>
<feature type="transmembrane region" description="Helical" evidence="7">
    <location>
        <begin position="376"/>
        <end position="399"/>
    </location>
</feature>
<evidence type="ECO:0000256" key="4">
    <source>
        <dbReference type="ARBA" id="ARBA00022692"/>
    </source>
</evidence>
<feature type="transmembrane region" description="Helical" evidence="7">
    <location>
        <begin position="352"/>
        <end position="370"/>
    </location>
</feature>
<feature type="transmembrane region" description="Helical" evidence="7">
    <location>
        <begin position="285"/>
        <end position="307"/>
    </location>
</feature>
<evidence type="ECO:0000256" key="1">
    <source>
        <dbReference type="ARBA" id="ARBA00004651"/>
    </source>
</evidence>
<gene>
    <name evidence="8" type="ORF">ACFOZ5_05570</name>
</gene>
<evidence type="ECO:0000313" key="8">
    <source>
        <dbReference type="EMBL" id="MFC4258505.1"/>
    </source>
</evidence>
<dbReference type="InterPro" id="IPR050833">
    <property type="entry name" value="Poly_Biosynth_Transport"/>
</dbReference>
<dbReference type="RefSeq" id="WP_379886027.1">
    <property type="nucleotide sequence ID" value="NZ_JBHSDI010000008.1"/>
</dbReference>
<feature type="transmembrane region" description="Helical" evidence="7">
    <location>
        <begin position="144"/>
        <end position="164"/>
    </location>
</feature>
<comment type="caution">
    <text evidence="8">The sequence shown here is derived from an EMBL/GenBank/DDBJ whole genome shotgun (WGS) entry which is preliminary data.</text>
</comment>
<dbReference type="PANTHER" id="PTHR30250">
    <property type="entry name" value="PST FAMILY PREDICTED COLANIC ACID TRANSPORTER"/>
    <property type="match status" value="1"/>
</dbReference>
<keyword evidence="9" id="KW-1185">Reference proteome</keyword>
<keyword evidence="6 7" id="KW-0472">Membrane</keyword>
<feature type="transmembrane region" description="Helical" evidence="7">
    <location>
        <begin position="111"/>
        <end position="132"/>
    </location>
</feature>
<keyword evidence="5 7" id="KW-1133">Transmembrane helix</keyword>
<proteinExistence type="inferred from homology"/>
<accession>A0ABV8QG15</accession>
<comment type="subcellular location">
    <subcellularLocation>
        <location evidence="1">Cell membrane</location>
        <topology evidence="1">Multi-pass membrane protein</topology>
    </subcellularLocation>
</comment>
<feature type="transmembrane region" description="Helical" evidence="7">
    <location>
        <begin position="16"/>
        <end position="34"/>
    </location>
</feature>
<evidence type="ECO:0000313" key="9">
    <source>
        <dbReference type="Proteomes" id="UP001595798"/>
    </source>
</evidence>
<feature type="transmembrane region" description="Helical" evidence="7">
    <location>
        <begin position="170"/>
        <end position="192"/>
    </location>
</feature>
<evidence type="ECO:0000256" key="6">
    <source>
        <dbReference type="ARBA" id="ARBA00023136"/>
    </source>
</evidence>
<feature type="transmembrane region" description="Helical" evidence="7">
    <location>
        <begin position="76"/>
        <end position="99"/>
    </location>
</feature>
<dbReference type="PANTHER" id="PTHR30250:SF10">
    <property type="entry name" value="LIPOPOLYSACCHARIDE BIOSYNTHESIS PROTEIN WZXC"/>
    <property type="match status" value="1"/>
</dbReference>
<feature type="transmembrane region" description="Helical" evidence="7">
    <location>
        <begin position="440"/>
        <end position="461"/>
    </location>
</feature>
<keyword evidence="3" id="KW-1003">Cell membrane</keyword>
<sequence>MSRIRKALLHSSISQYGVKLIGLVTMMVVARLLTPEELGVFAIASGIVMLLSEFKLLGAADYLIRERELSEDKIRRALGLTILISWGLGIVIILSGPWVGDFYNIPSLDTLFYILSISLFLGPFMSIPVALANREFNFRIVLHINFAGAIVSLVATVVLIQLGFGYYSLAWAIVVRITVELLIVVASPTVPVYWRPEFRSIRDIAAFGVFTSTANMVKRAIKTVPDMVIGKMGTTTQVGLFSRGLGFVDFLASTLFMGVSPVVLPFLSETRREGGDVIHAYTRASLLLGAMVWPVLAVAAIASLPTIRLFFGSQWDEAAPVASFMAIWMILRTTHNLSSNLLVATGHERITLLKETILLLLAIPLVIVTFPLGLKAIAMGFVGLGVVEVLLISWILKWALGLQVLHFYRQLIPNVVVSVTCGLATWGLSFLVSFDAESPWLPVGAIALCLPVVWLGSLFIVRHPLADELLMLVRRPSHRTQ</sequence>
<organism evidence="8 9">
    <name type="scientific">Marinobacter lacisalsi</name>
    <dbReference type="NCBI Taxonomy" id="475979"/>
    <lineage>
        <taxon>Bacteria</taxon>
        <taxon>Pseudomonadati</taxon>
        <taxon>Pseudomonadota</taxon>
        <taxon>Gammaproteobacteria</taxon>
        <taxon>Pseudomonadales</taxon>
        <taxon>Marinobacteraceae</taxon>
        <taxon>Marinobacter</taxon>
    </lineage>
</organism>
<evidence type="ECO:0000256" key="2">
    <source>
        <dbReference type="ARBA" id="ARBA00007430"/>
    </source>
</evidence>
<evidence type="ECO:0000256" key="5">
    <source>
        <dbReference type="ARBA" id="ARBA00022989"/>
    </source>
</evidence>
<comment type="similarity">
    <text evidence="2">Belongs to the polysaccharide synthase family.</text>
</comment>
<evidence type="ECO:0000256" key="7">
    <source>
        <dbReference type="SAM" id="Phobius"/>
    </source>
</evidence>
<feature type="transmembrane region" description="Helical" evidence="7">
    <location>
        <begin position="411"/>
        <end position="434"/>
    </location>
</feature>
<feature type="transmembrane region" description="Helical" evidence="7">
    <location>
        <begin position="40"/>
        <end position="64"/>
    </location>
</feature>
<reference evidence="9" key="1">
    <citation type="journal article" date="2019" name="Int. J. Syst. Evol. Microbiol.">
        <title>The Global Catalogue of Microorganisms (GCM) 10K type strain sequencing project: providing services to taxonomists for standard genome sequencing and annotation.</title>
        <authorList>
            <consortium name="The Broad Institute Genomics Platform"/>
            <consortium name="The Broad Institute Genome Sequencing Center for Infectious Disease"/>
            <person name="Wu L."/>
            <person name="Ma J."/>
        </authorList>
    </citation>
    <scope>NUCLEOTIDE SEQUENCE [LARGE SCALE GENOMIC DNA]</scope>
    <source>
        <strain evidence="9">CECT 7297</strain>
    </source>
</reference>
<protein>
    <submittedName>
        <fullName evidence="8">Oligosaccharide flippase family protein</fullName>
    </submittedName>
</protein>
<name>A0ABV8QG15_9GAMM</name>